<evidence type="ECO:0000313" key="3">
    <source>
        <dbReference type="EMBL" id="EMD85383.1"/>
    </source>
</evidence>
<dbReference type="HOGENOM" id="CLU_1331733_0_0_1"/>
<evidence type="ECO:0000313" key="4">
    <source>
        <dbReference type="Proteomes" id="UP000016936"/>
    </source>
</evidence>
<accession>M2UBM2</accession>
<feature type="transmembrane region" description="Helical" evidence="2">
    <location>
        <begin position="6"/>
        <end position="26"/>
    </location>
</feature>
<feature type="region of interest" description="Disordered" evidence="1">
    <location>
        <begin position="40"/>
        <end position="66"/>
    </location>
</feature>
<proteinExistence type="predicted"/>
<reference evidence="4" key="2">
    <citation type="journal article" date="2013" name="PLoS Genet.">
        <title>Comparative genome structure, secondary metabolite, and effector coding capacity across Cochliobolus pathogens.</title>
        <authorList>
            <person name="Condon B.J."/>
            <person name="Leng Y."/>
            <person name="Wu D."/>
            <person name="Bushley K.E."/>
            <person name="Ohm R.A."/>
            <person name="Otillar R."/>
            <person name="Martin J."/>
            <person name="Schackwitz W."/>
            <person name="Grimwood J."/>
            <person name="MohdZainudin N."/>
            <person name="Xue C."/>
            <person name="Wang R."/>
            <person name="Manning V.A."/>
            <person name="Dhillon B."/>
            <person name="Tu Z.J."/>
            <person name="Steffenson B.J."/>
            <person name="Salamov A."/>
            <person name="Sun H."/>
            <person name="Lowry S."/>
            <person name="LaButti K."/>
            <person name="Han J."/>
            <person name="Copeland A."/>
            <person name="Lindquist E."/>
            <person name="Barry K."/>
            <person name="Schmutz J."/>
            <person name="Baker S.E."/>
            <person name="Ciuffetti L.M."/>
            <person name="Grigoriev I.V."/>
            <person name="Zhong S."/>
            <person name="Turgeon B.G."/>
        </authorList>
    </citation>
    <scope>NUCLEOTIDE SEQUENCE [LARGE SCALE GENOMIC DNA]</scope>
    <source>
        <strain evidence="4">C5 / ATCC 48332 / race O</strain>
    </source>
</reference>
<reference evidence="3 4" key="1">
    <citation type="journal article" date="2012" name="PLoS Pathog.">
        <title>Diverse lifestyles and strategies of plant pathogenesis encoded in the genomes of eighteen Dothideomycetes fungi.</title>
        <authorList>
            <person name="Ohm R.A."/>
            <person name="Feau N."/>
            <person name="Henrissat B."/>
            <person name="Schoch C.L."/>
            <person name="Horwitz B.A."/>
            <person name="Barry K.W."/>
            <person name="Condon B.J."/>
            <person name="Copeland A.C."/>
            <person name="Dhillon B."/>
            <person name="Glaser F."/>
            <person name="Hesse C.N."/>
            <person name="Kosti I."/>
            <person name="LaButti K."/>
            <person name="Lindquist E.A."/>
            <person name="Lucas S."/>
            <person name="Salamov A.A."/>
            <person name="Bradshaw R.E."/>
            <person name="Ciuffetti L."/>
            <person name="Hamelin R.C."/>
            <person name="Kema G.H.J."/>
            <person name="Lawrence C."/>
            <person name="Scott J.A."/>
            <person name="Spatafora J.W."/>
            <person name="Turgeon B.G."/>
            <person name="de Wit P.J.G.M."/>
            <person name="Zhong S."/>
            <person name="Goodwin S.B."/>
            <person name="Grigoriev I.V."/>
        </authorList>
    </citation>
    <scope>NUCLEOTIDE SEQUENCE [LARGE SCALE GENOMIC DNA]</scope>
    <source>
        <strain evidence="4">C5 / ATCC 48332 / race O</strain>
    </source>
</reference>
<keyword evidence="2" id="KW-0472">Membrane</keyword>
<feature type="region of interest" description="Disordered" evidence="1">
    <location>
        <begin position="192"/>
        <end position="213"/>
    </location>
</feature>
<dbReference type="OrthoDB" id="3692849at2759"/>
<sequence>MDAWVLIMVLVLMTLVIAGLVTYFGYHQYKRQFFPSYDEERTQRAKDNEQNQGGSSELRDIGRPTNVHPKNRSHGHFHGVPANMTPVADPVAPRVDIEHQIGEDLLAPSERVFKTAEVADENSHGRHNTVEHSQDQWMHGAIGAGTVRNVNAVNPANVEYAPEEPIASDIWNKINNREVRVPRLQCAGKETTEPRTLEIESMSRERWKKEEGK</sequence>
<organism evidence="3 4">
    <name type="scientific">Cochliobolus heterostrophus (strain C5 / ATCC 48332 / race O)</name>
    <name type="common">Southern corn leaf blight fungus</name>
    <name type="synonym">Bipolaris maydis</name>
    <dbReference type="NCBI Taxonomy" id="701091"/>
    <lineage>
        <taxon>Eukaryota</taxon>
        <taxon>Fungi</taxon>
        <taxon>Dikarya</taxon>
        <taxon>Ascomycota</taxon>
        <taxon>Pezizomycotina</taxon>
        <taxon>Dothideomycetes</taxon>
        <taxon>Pleosporomycetidae</taxon>
        <taxon>Pleosporales</taxon>
        <taxon>Pleosporineae</taxon>
        <taxon>Pleosporaceae</taxon>
        <taxon>Bipolaris</taxon>
    </lineage>
</organism>
<dbReference type="EMBL" id="KB445590">
    <property type="protein sequence ID" value="EMD85383.1"/>
    <property type="molecule type" value="Genomic_DNA"/>
</dbReference>
<keyword evidence="2" id="KW-0812">Transmembrane</keyword>
<keyword evidence="4" id="KW-1185">Reference proteome</keyword>
<dbReference type="Proteomes" id="UP000016936">
    <property type="component" value="Unassembled WGS sequence"/>
</dbReference>
<name>M2UBM2_COCH5</name>
<evidence type="ECO:0000256" key="2">
    <source>
        <dbReference type="SAM" id="Phobius"/>
    </source>
</evidence>
<feature type="compositionally biased region" description="Basic and acidic residues" evidence="1">
    <location>
        <begin position="40"/>
        <end position="49"/>
    </location>
</feature>
<keyword evidence="2" id="KW-1133">Transmembrane helix</keyword>
<gene>
    <name evidence="3" type="ORF">COCHEDRAFT_1229058</name>
</gene>
<dbReference type="AlphaFoldDB" id="M2UBM2"/>
<protein>
    <submittedName>
        <fullName evidence="3">Uncharacterized protein</fullName>
    </submittedName>
</protein>
<evidence type="ECO:0000256" key="1">
    <source>
        <dbReference type="SAM" id="MobiDB-lite"/>
    </source>
</evidence>